<keyword evidence="4" id="KW-1185">Reference proteome</keyword>
<evidence type="ECO:0000313" key="4">
    <source>
        <dbReference type="Proteomes" id="UP000326289"/>
    </source>
</evidence>
<dbReference type="AlphaFoldDB" id="A0A5N6JGV9"/>
<name>A0A5N6JGV9_9EURO</name>
<evidence type="ECO:0000259" key="2">
    <source>
        <dbReference type="Pfam" id="PF23584"/>
    </source>
</evidence>
<evidence type="ECO:0000313" key="3">
    <source>
        <dbReference type="EMBL" id="KAB8277073.1"/>
    </source>
</evidence>
<dbReference type="InterPro" id="IPR055560">
    <property type="entry name" value="DUF7136"/>
</dbReference>
<organism evidence="3 4">
    <name type="scientific">Aspergillus minisclerotigenes</name>
    <dbReference type="NCBI Taxonomy" id="656917"/>
    <lineage>
        <taxon>Eukaryota</taxon>
        <taxon>Fungi</taxon>
        <taxon>Dikarya</taxon>
        <taxon>Ascomycota</taxon>
        <taxon>Pezizomycotina</taxon>
        <taxon>Eurotiomycetes</taxon>
        <taxon>Eurotiomycetidae</taxon>
        <taxon>Eurotiales</taxon>
        <taxon>Aspergillaceae</taxon>
        <taxon>Aspergillus</taxon>
        <taxon>Aspergillus subgen. Circumdati</taxon>
    </lineage>
</organism>
<reference evidence="3 4" key="1">
    <citation type="submission" date="2019-04" db="EMBL/GenBank/DDBJ databases">
        <title>Fungal friends and foes A comparative genomics study of 23 Aspergillus species from section Flavi.</title>
        <authorList>
            <consortium name="DOE Joint Genome Institute"/>
            <person name="Kjaerbolling I."/>
            <person name="Vesth T.C."/>
            <person name="Frisvad J.C."/>
            <person name="Nybo J.L."/>
            <person name="Theobald S."/>
            <person name="Kildgaard S."/>
            <person name="Petersen T.I."/>
            <person name="Kuo A."/>
            <person name="Sato A."/>
            <person name="Lyhne E.K."/>
            <person name="Kogle M.E."/>
            <person name="Wiebenga A."/>
            <person name="Kun R.S."/>
            <person name="Lubbers R.J."/>
            <person name="Makela M.R."/>
            <person name="Barry K."/>
            <person name="Chovatia M."/>
            <person name="Clum A."/>
            <person name="Daum C."/>
            <person name="Haridas S."/>
            <person name="He G."/>
            <person name="LaButti K."/>
            <person name="Lipzen A."/>
            <person name="Mondo S."/>
            <person name="Pangilinan J."/>
            <person name="Riley R."/>
            <person name="Salamov A."/>
            <person name="Simmons B.A."/>
            <person name="Magnuson J.K."/>
            <person name="Henrissat B."/>
            <person name="Mortensen U.H."/>
            <person name="Larsen T.O."/>
            <person name="De vries R.P."/>
            <person name="Grigoriev I.V."/>
            <person name="Machida M."/>
            <person name="Baker S.E."/>
            <person name="Andersen M.R."/>
        </authorList>
    </citation>
    <scope>NUCLEOTIDE SEQUENCE [LARGE SCALE GENOMIC DNA]</scope>
    <source>
        <strain evidence="3 4">CBS 117635</strain>
    </source>
</reference>
<gene>
    <name evidence="3" type="ORF">BDV30DRAFT_234873</name>
</gene>
<evidence type="ECO:0000256" key="1">
    <source>
        <dbReference type="SAM" id="SignalP"/>
    </source>
</evidence>
<protein>
    <recommendedName>
        <fullName evidence="2">DUF7136 domain-containing protein</fullName>
    </recommendedName>
</protein>
<accession>A0A5N6JGV9</accession>
<keyword evidence="1" id="KW-0732">Signal</keyword>
<dbReference type="Proteomes" id="UP000326289">
    <property type="component" value="Unassembled WGS sequence"/>
</dbReference>
<feature type="chain" id="PRO_5025007220" description="DUF7136 domain-containing protein" evidence="1">
    <location>
        <begin position="20"/>
        <end position="275"/>
    </location>
</feature>
<feature type="domain" description="DUF7136" evidence="2">
    <location>
        <begin position="25"/>
        <end position="232"/>
    </location>
</feature>
<dbReference type="EMBL" id="ML732773">
    <property type="protein sequence ID" value="KAB8277073.1"/>
    <property type="molecule type" value="Genomic_DNA"/>
</dbReference>
<dbReference type="Pfam" id="PF23584">
    <property type="entry name" value="DUF7136"/>
    <property type="match status" value="1"/>
</dbReference>
<proteinExistence type="predicted"/>
<feature type="signal peptide" evidence="1">
    <location>
        <begin position="1"/>
        <end position="19"/>
    </location>
</feature>
<sequence>MTALRLLFCCLVLLTPSLAQETPYTPQTIELDLVFPRNDTYAPVDYFPLILGLQNAKAAWPQGVKIAWKLERLDTDTTLQEGYFPPHEPQYYARDDYHTRGKAPSDPFIYYHFPFALRNFTSGHWRYSWQFGFAQNCTSLQSWSGRWFSSQPRKEVIFRTAADGRAVDLLARQDDCFGVPVTFEILDWTGTLWTELDTCPILNETAPKPNPCALKFNQTNVDNITASIEVEKGCKPGSLANVTDVCESGAERPSSLGMLSLQLSVLLILLTALLF</sequence>